<feature type="compositionally biased region" description="Polar residues" evidence="1">
    <location>
        <begin position="54"/>
        <end position="66"/>
    </location>
</feature>
<feature type="region of interest" description="Disordered" evidence="1">
    <location>
        <begin position="36"/>
        <end position="66"/>
    </location>
</feature>
<comment type="caution">
    <text evidence="2">The sequence shown here is derived from an EMBL/GenBank/DDBJ whole genome shotgun (WGS) entry which is preliminary data.</text>
</comment>
<accession>A0AAD6BNZ3</accession>
<sequence>RFDSAARMPAADRPFGGACLPWRPLFICCGPWGGGGRGREEGGVSGEETGFPRQGQQADRTQTSGR</sequence>
<proteinExistence type="predicted"/>
<evidence type="ECO:0000256" key="1">
    <source>
        <dbReference type="SAM" id="MobiDB-lite"/>
    </source>
</evidence>
<evidence type="ECO:0000313" key="3">
    <source>
        <dbReference type="Proteomes" id="UP001219934"/>
    </source>
</evidence>
<name>A0AAD6BNZ3_9TELE</name>
<dbReference type="EMBL" id="JAPTMU010000003">
    <property type="protein sequence ID" value="KAJ4946348.1"/>
    <property type="molecule type" value="Genomic_DNA"/>
</dbReference>
<gene>
    <name evidence="2" type="ORF">JOQ06_024015</name>
</gene>
<evidence type="ECO:0000313" key="2">
    <source>
        <dbReference type="EMBL" id="KAJ4946348.1"/>
    </source>
</evidence>
<organism evidence="2 3">
    <name type="scientific">Pogonophryne albipinna</name>
    <dbReference type="NCBI Taxonomy" id="1090488"/>
    <lineage>
        <taxon>Eukaryota</taxon>
        <taxon>Metazoa</taxon>
        <taxon>Chordata</taxon>
        <taxon>Craniata</taxon>
        <taxon>Vertebrata</taxon>
        <taxon>Euteleostomi</taxon>
        <taxon>Actinopterygii</taxon>
        <taxon>Neopterygii</taxon>
        <taxon>Teleostei</taxon>
        <taxon>Neoteleostei</taxon>
        <taxon>Acanthomorphata</taxon>
        <taxon>Eupercaria</taxon>
        <taxon>Perciformes</taxon>
        <taxon>Notothenioidei</taxon>
        <taxon>Pogonophryne</taxon>
    </lineage>
</organism>
<keyword evidence="3" id="KW-1185">Reference proteome</keyword>
<protein>
    <submittedName>
        <fullName evidence="2">Uncharacterized protein</fullName>
    </submittedName>
</protein>
<feature type="non-terminal residue" evidence="2">
    <location>
        <position position="1"/>
    </location>
</feature>
<dbReference type="Proteomes" id="UP001219934">
    <property type="component" value="Unassembled WGS sequence"/>
</dbReference>
<reference evidence="2" key="1">
    <citation type="submission" date="2022-11" db="EMBL/GenBank/DDBJ databases">
        <title>Chromosome-level genome of Pogonophryne albipinna.</title>
        <authorList>
            <person name="Jo E."/>
        </authorList>
    </citation>
    <scope>NUCLEOTIDE SEQUENCE</scope>
    <source>
        <strain evidence="2">SGF0006</strain>
        <tissue evidence="2">Muscle</tissue>
    </source>
</reference>
<dbReference type="AlphaFoldDB" id="A0AAD6BNZ3"/>
<feature type="non-terminal residue" evidence="2">
    <location>
        <position position="66"/>
    </location>
</feature>